<evidence type="ECO:0000256" key="10">
    <source>
        <dbReference type="ARBA" id="ARBA00023136"/>
    </source>
</evidence>
<feature type="compositionally biased region" description="Polar residues" evidence="11">
    <location>
        <begin position="948"/>
        <end position="963"/>
    </location>
</feature>
<feature type="compositionally biased region" description="Basic and acidic residues" evidence="11">
    <location>
        <begin position="439"/>
        <end position="453"/>
    </location>
</feature>
<comment type="cofactor">
    <cofactor evidence="1">
        <name>heme b</name>
        <dbReference type="ChEBI" id="CHEBI:60344"/>
    </cofactor>
</comment>
<feature type="transmembrane region" description="Helical" evidence="12">
    <location>
        <begin position="169"/>
        <end position="189"/>
    </location>
</feature>
<evidence type="ECO:0000313" key="15">
    <source>
        <dbReference type="Proteomes" id="UP000799441"/>
    </source>
</evidence>
<feature type="domain" description="Cytochrome b561" evidence="13">
    <location>
        <begin position="63"/>
        <end position="260"/>
    </location>
</feature>
<evidence type="ECO:0000256" key="9">
    <source>
        <dbReference type="ARBA" id="ARBA00023004"/>
    </source>
</evidence>
<evidence type="ECO:0000256" key="4">
    <source>
        <dbReference type="ARBA" id="ARBA00022617"/>
    </source>
</evidence>
<feature type="compositionally biased region" description="Polar residues" evidence="11">
    <location>
        <begin position="752"/>
        <end position="761"/>
    </location>
</feature>
<keyword evidence="9" id="KW-0408">Iron</keyword>
<dbReference type="PANTHER" id="PTHR15422:SF24">
    <property type="entry name" value="DOMON RELATED DOMAIN-CONTAINING PROTEIN"/>
    <property type="match status" value="1"/>
</dbReference>
<evidence type="ECO:0000256" key="11">
    <source>
        <dbReference type="SAM" id="MobiDB-lite"/>
    </source>
</evidence>
<dbReference type="GO" id="GO:0020037">
    <property type="term" value="F:heme binding"/>
    <property type="evidence" value="ECO:0007669"/>
    <property type="project" value="TreeGrafter"/>
</dbReference>
<dbReference type="Proteomes" id="UP000799441">
    <property type="component" value="Unassembled WGS sequence"/>
</dbReference>
<dbReference type="GO" id="GO:0140575">
    <property type="term" value="F:transmembrane monodehydroascorbate reductase activity"/>
    <property type="evidence" value="ECO:0007669"/>
    <property type="project" value="InterPro"/>
</dbReference>
<evidence type="ECO:0000256" key="3">
    <source>
        <dbReference type="ARBA" id="ARBA00022448"/>
    </source>
</evidence>
<dbReference type="OrthoDB" id="19261at2759"/>
<keyword evidence="7" id="KW-0249">Electron transport</keyword>
<feature type="compositionally biased region" description="Basic and acidic residues" evidence="11">
    <location>
        <begin position="792"/>
        <end position="801"/>
    </location>
</feature>
<keyword evidence="15" id="KW-1185">Reference proteome</keyword>
<comment type="subcellular location">
    <subcellularLocation>
        <location evidence="2">Membrane</location>
        <topology evidence="2">Multi-pass membrane protein</topology>
    </subcellularLocation>
</comment>
<comment type="caution">
    <text evidence="14">The sequence shown here is derived from an EMBL/GenBank/DDBJ whole genome shotgun (WGS) entry which is preliminary data.</text>
</comment>
<keyword evidence="4" id="KW-0349">Heme</keyword>
<feature type="compositionally biased region" description="Low complexity" evidence="11">
    <location>
        <begin position="810"/>
        <end position="819"/>
    </location>
</feature>
<dbReference type="EMBL" id="MU003875">
    <property type="protein sequence ID" value="KAF2716447.1"/>
    <property type="molecule type" value="Genomic_DNA"/>
</dbReference>
<dbReference type="PROSITE" id="PS50939">
    <property type="entry name" value="CYTOCHROME_B561"/>
    <property type="match status" value="1"/>
</dbReference>
<dbReference type="GO" id="GO:0016020">
    <property type="term" value="C:membrane"/>
    <property type="evidence" value="ECO:0007669"/>
    <property type="project" value="UniProtKB-SubCell"/>
</dbReference>
<feature type="transmembrane region" description="Helical" evidence="12">
    <location>
        <begin position="139"/>
        <end position="157"/>
    </location>
</feature>
<organism evidence="14 15">
    <name type="scientific">Polychaeton citri CBS 116435</name>
    <dbReference type="NCBI Taxonomy" id="1314669"/>
    <lineage>
        <taxon>Eukaryota</taxon>
        <taxon>Fungi</taxon>
        <taxon>Dikarya</taxon>
        <taxon>Ascomycota</taxon>
        <taxon>Pezizomycotina</taxon>
        <taxon>Dothideomycetes</taxon>
        <taxon>Dothideomycetidae</taxon>
        <taxon>Capnodiales</taxon>
        <taxon>Capnodiaceae</taxon>
        <taxon>Polychaeton</taxon>
    </lineage>
</organism>
<feature type="transmembrane region" description="Helical" evidence="12">
    <location>
        <begin position="210"/>
        <end position="229"/>
    </location>
</feature>
<feature type="compositionally biased region" description="Basic and acidic residues" evidence="11">
    <location>
        <begin position="328"/>
        <end position="339"/>
    </location>
</feature>
<feature type="compositionally biased region" description="Basic residues" evidence="11">
    <location>
        <begin position="871"/>
        <end position="880"/>
    </location>
</feature>
<accession>A0A9P4PWY4</accession>
<feature type="compositionally biased region" description="Polar residues" evidence="11">
    <location>
        <begin position="683"/>
        <end position="699"/>
    </location>
</feature>
<feature type="compositionally biased region" description="Pro residues" evidence="11">
    <location>
        <begin position="701"/>
        <end position="727"/>
    </location>
</feature>
<name>A0A9P4PWY4_9PEZI</name>
<feature type="compositionally biased region" description="Polar residues" evidence="11">
    <location>
        <begin position="824"/>
        <end position="838"/>
    </location>
</feature>
<keyword evidence="10 12" id="KW-0472">Membrane</keyword>
<feature type="transmembrane region" description="Helical" evidence="12">
    <location>
        <begin position="98"/>
        <end position="119"/>
    </location>
</feature>
<evidence type="ECO:0000313" key="14">
    <source>
        <dbReference type="EMBL" id="KAF2716447.1"/>
    </source>
</evidence>
<dbReference type="PANTHER" id="PTHR15422">
    <property type="entry name" value="OS05G0565100 PROTEIN"/>
    <property type="match status" value="1"/>
</dbReference>
<keyword evidence="3" id="KW-0813">Transport</keyword>
<evidence type="ECO:0000256" key="2">
    <source>
        <dbReference type="ARBA" id="ARBA00004141"/>
    </source>
</evidence>
<dbReference type="Gene3D" id="1.20.120.1770">
    <property type="match status" value="1"/>
</dbReference>
<dbReference type="GO" id="GO:0046872">
    <property type="term" value="F:metal ion binding"/>
    <property type="evidence" value="ECO:0007669"/>
    <property type="project" value="UniProtKB-KW"/>
</dbReference>
<reference evidence="14" key="1">
    <citation type="journal article" date="2020" name="Stud. Mycol.">
        <title>101 Dothideomycetes genomes: a test case for predicting lifestyles and emergence of pathogens.</title>
        <authorList>
            <person name="Haridas S."/>
            <person name="Albert R."/>
            <person name="Binder M."/>
            <person name="Bloem J."/>
            <person name="Labutti K."/>
            <person name="Salamov A."/>
            <person name="Andreopoulos B."/>
            <person name="Baker S."/>
            <person name="Barry K."/>
            <person name="Bills G."/>
            <person name="Bluhm B."/>
            <person name="Cannon C."/>
            <person name="Castanera R."/>
            <person name="Culley D."/>
            <person name="Daum C."/>
            <person name="Ezra D."/>
            <person name="Gonzalez J."/>
            <person name="Henrissat B."/>
            <person name="Kuo A."/>
            <person name="Liang C."/>
            <person name="Lipzen A."/>
            <person name="Lutzoni F."/>
            <person name="Magnuson J."/>
            <person name="Mondo S."/>
            <person name="Nolan M."/>
            <person name="Ohm R."/>
            <person name="Pangilinan J."/>
            <person name="Park H.-J."/>
            <person name="Ramirez L."/>
            <person name="Alfaro M."/>
            <person name="Sun H."/>
            <person name="Tritt A."/>
            <person name="Yoshinaga Y."/>
            <person name="Zwiers L.-H."/>
            <person name="Turgeon B."/>
            <person name="Goodwin S."/>
            <person name="Spatafora J."/>
            <person name="Crous P."/>
            <person name="Grigoriev I."/>
        </authorList>
    </citation>
    <scope>NUCLEOTIDE SEQUENCE</scope>
    <source>
        <strain evidence="14">CBS 116435</strain>
    </source>
</reference>
<feature type="region of interest" description="Disordered" evidence="11">
    <location>
        <begin position="327"/>
        <end position="413"/>
    </location>
</feature>
<keyword evidence="6" id="KW-0479">Metal-binding</keyword>
<feature type="compositionally biased region" description="Polar residues" evidence="11">
    <location>
        <begin position="650"/>
        <end position="662"/>
    </location>
</feature>
<evidence type="ECO:0000256" key="6">
    <source>
        <dbReference type="ARBA" id="ARBA00022723"/>
    </source>
</evidence>
<feature type="transmembrane region" description="Helical" evidence="12">
    <location>
        <begin position="235"/>
        <end position="254"/>
    </location>
</feature>
<evidence type="ECO:0000256" key="1">
    <source>
        <dbReference type="ARBA" id="ARBA00001970"/>
    </source>
</evidence>
<evidence type="ECO:0000259" key="13">
    <source>
        <dbReference type="PROSITE" id="PS50939"/>
    </source>
</evidence>
<feature type="compositionally biased region" description="Polar residues" evidence="11">
    <location>
        <begin position="628"/>
        <end position="637"/>
    </location>
</feature>
<keyword evidence="8 12" id="KW-1133">Transmembrane helix</keyword>
<evidence type="ECO:0000256" key="8">
    <source>
        <dbReference type="ARBA" id="ARBA00022989"/>
    </source>
</evidence>
<feature type="region of interest" description="Disordered" evidence="11">
    <location>
        <begin position="583"/>
        <end position="1025"/>
    </location>
</feature>
<proteinExistence type="predicted"/>
<gene>
    <name evidence="14" type="ORF">K431DRAFT_289405</name>
</gene>
<sequence>MLRPHEEYTPATHAAIGPSPVVRYRFSTLDPTNMSTNGLSPPGSSTYDSSTMFVGDGTWDSDRNSFLLPNLVGLNFDTMRYNGMGNRFKDMPEYHQLILGHGICAFLVFGALVPAAIFWAKYGHSNRQFALKMHVNLQILTLILLTVVFILGFIAVGPPRALTNPHHGIGVAIYVCVFIQFLYGAWAHKREKKRKELPMKEPKKFWIHKLFGRAIALLGYVQIALGLTLYGSPKYLFILYALVGALLLLLYLILDYRHKPGRMTGPGRMSEYYSDYGSYVSGDQTEITQSRPSRRDDDQGEHHWLRNIGIGAGAFAAYEGWKHRRERKRADRLAERDRVQSQADSEFMSQSQGPSGAPTSVRPPRTPEHRRQRSRSRVSGSRVSASRLSPQTWEDDEKSEYTQRPARQGEQHTWRNRILGAGAGIAAVQGVRSLFNRRGRQERDDHIQNDRYYRPNNRAEMSQTDISRVEQGQAPYSPDHDYRRADTPGASTMTPNRPPPGTSTAFTPGQESVAGRRTDYDASTTTPTRIPSRVRPRPSADSIAYDSQLSYDESPERPDRSSGNTLRDLIALLGPIKGFQEWNSRRKERRDRQRSDRLRQHELDENRYQQRTNNRYTTRADKRRHPSGTETVMTGTEQPGAPYDLAGSNPELSRTNFSSRPDINQPPLPSTAGQIPMSPSPQPNNTLSASRQTLQQQGYSIPPPPIGPPPGNDGLPGPPPGPPPPPEFGSAQMPHGAVQPDPSRLYSHENVAMQQPNAQNTAGGMAEGAAIAAAAGRATGGASSQSPYRYRTSRESSRTRLADQQTSIVSGGRRPSLLSGGSGTASHAQTQGQESTGPVSVKMKMHADGNHVTLRRLNDEEAAAERQARRAERRQRRRRTSSLSSGRESDGGPPRSSSSRFRRNNQSNQGGVRPSASQPYTHVHPPQAAAQLPSELNLPPQGQARPAAQSNTTLTPHDFSPSQAPIGAGSPQANPVVGSGLSHSYGSPGDAGTNTDLSAFAADNRKRRRAERARRMQQGQKVEFE</sequence>
<dbReference type="SMART" id="SM00665">
    <property type="entry name" value="B561"/>
    <property type="match status" value="1"/>
</dbReference>
<feature type="compositionally biased region" description="Low complexity" evidence="11">
    <location>
        <begin position="377"/>
        <end position="389"/>
    </location>
</feature>
<dbReference type="AlphaFoldDB" id="A0A9P4PWY4"/>
<dbReference type="InterPro" id="IPR045150">
    <property type="entry name" value="CYB561D1/2"/>
</dbReference>
<dbReference type="CDD" id="cd08760">
    <property type="entry name" value="Cyt_b561_FRRS1_like"/>
    <property type="match status" value="1"/>
</dbReference>
<feature type="region of interest" description="Disordered" evidence="11">
    <location>
        <begin position="436"/>
        <end position="565"/>
    </location>
</feature>
<evidence type="ECO:0000256" key="5">
    <source>
        <dbReference type="ARBA" id="ARBA00022692"/>
    </source>
</evidence>
<dbReference type="InterPro" id="IPR006593">
    <property type="entry name" value="Cyt_b561/ferric_Rdtase_TM"/>
</dbReference>
<keyword evidence="5 12" id="KW-0812">Transmembrane</keyword>
<feature type="compositionally biased region" description="Basic and acidic residues" evidence="11">
    <location>
        <begin position="856"/>
        <end position="870"/>
    </location>
</feature>
<protein>
    <recommendedName>
        <fullName evidence="13">Cytochrome b561 domain-containing protein</fullName>
    </recommendedName>
</protein>
<evidence type="ECO:0000256" key="12">
    <source>
        <dbReference type="SAM" id="Phobius"/>
    </source>
</evidence>
<evidence type="ECO:0000256" key="7">
    <source>
        <dbReference type="ARBA" id="ARBA00022982"/>
    </source>
</evidence>
<feature type="compositionally biased region" description="Basic and acidic residues" evidence="11">
    <location>
        <begin position="590"/>
        <end position="608"/>
    </location>
</feature>
<feature type="compositionally biased region" description="Polar residues" evidence="11">
    <location>
        <begin position="340"/>
        <end position="358"/>
    </location>
</feature>
<feature type="compositionally biased region" description="Low complexity" evidence="11">
    <location>
        <begin position="762"/>
        <end position="790"/>
    </location>
</feature>
<feature type="compositionally biased region" description="Low complexity" evidence="11">
    <location>
        <begin position="891"/>
        <end position="911"/>
    </location>
</feature>